<dbReference type="EMBL" id="JAGGKS010000007">
    <property type="protein sequence ID" value="MBP1926514.1"/>
    <property type="molecule type" value="Genomic_DNA"/>
</dbReference>
<dbReference type="RefSeq" id="WP_209512252.1">
    <property type="nucleotide sequence ID" value="NZ_JAGGKS010000007.1"/>
</dbReference>
<accession>A0ABS4GFS8</accession>
<evidence type="ECO:0000313" key="3">
    <source>
        <dbReference type="Proteomes" id="UP001519342"/>
    </source>
</evidence>
<reference evidence="2 3" key="1">
    <citation type="submission" date="2021-03" db="EMBL/GenBank/DDBJ databases">
        <title>Genomic Encyclopedia of Type Strains, Phase IV (KMG-IV): sequencing the most valuable type-strain genomes for metagenomic binning, comparative biology and taxonomic classification.</title>
        <authorList>
            <person name="Goeker M."/>
        </authorList>
    </citation>
    <scope>NUCLEOTIDE SEQUENCE [LARGE SCALE GENOMIC DNA]</scope>
    <source>
        <strain evidence="2 3">DSM 24004</strain>
    </source>
</reference>
<feature type="transmembrane region" description="Helical" evidence="1">
    <location>
        <begin position="9"/>
        <end position="27"/>
    </location>
</feature>
<organism evidence="2 3">
    <name type="scientific">Sedimentibacter acidaminivorans</name>
    <dbReference type="NCBI Taxonomy" id="913099"/>
    <lineage>
        <taxon>Bacteria</taxon>
        <taxon>Bacillati</taxon>
        <taxon>Bacillota</taxon>
        <taxon>Tissierellia</taxon>
        <taxon>Sedimentibacter</taxon>
    </lineage>
</organism>
<feature type="transmembrane region" description="Helical" evidence="1">
    <location>
        <begin position="68"/>
        <end position="85"/>
    </location>
</feature>
<evidence type="ECO:0008006" key="4">
    <source>
        <dbReference type="Google" id="ProtNLM"/>
    </source>
</evidence>
<keyword evidence="1" id="KW-1133">Transmembrane helix</keyword>
<dbReference type="Proteomes" id="UP001519342">
    <property type="component" value="Unassembled WGS sequence"/>
</dbReference>
<feature type="transmembrane region" description="Helical" evidence="1">
    <location>
        <begin position="39"/>
        <end position="56"/>
    </location>
</feature>
<protein>
    <recommendedName>
        <fullName evidence="4">CARDB domain-containing protein</fullName>
    </recommendedName>
</protein>
<keyword evidence="1" id="KW-0472">Membrane</keyword>
<name>A0ABS4GFS8_9FIRM</name>
<evidence type="ECO:0000313" key="2">
    <source>
        <dbReference type="EMBL" id="MBP1926514.1"/>
    </source>
</evidence>
<keyword evidence="1" id="KW-0812">Transmembrane</keyword>
<sequence length="198" mass="23171">MKNLKNPAFIYLIINTILMQIIGVIAFNRYNSQGLKQLIIYMDIAVVLSLLFFYITKVLNKKNKIIDFIFVPCIVFFTIYSIWSFRNASPFNIDPIPTIQISTPDVNNPAIKVVTFETYVVNKSKKPVDVKFYFTKEDGTENWYPYYDIIPDLHVTEVYHIEPEKVEHINSEITVKTDDVRLITSHFTDADVRYEIIK</sequence>
<evidence type="ECO:0000256" key="1">
    <source>
        <dbReference type="SAM" id="Phobius"/>
    </source>
</evidence>
<comment type="caution">
    <text evidence="2">The sequence shown here is derived from an EMBL/GenBank/DDBJ whole genome shotgun (WGS) entry which is preliminary data.</text>
</comment>
<gene>
    <name evidence="2" type="ORF">J2Z76_002383</name>
</gene>
<proteinExistence type="predicted"/>
<keyword evidence="3" id="KW-1185">Reference proteome</keyword>